<dbReference type="AlphaFoldDB" id="D2PXA8"/>
<feature type="compositionally biased region" description="Basic and acidic residues" evidence="1">
    <location>
        <begin position="165"/>
        <end position="175"/>
    </location>
</feature>
<accession>D2PXA8</accession>
<keyword evidence="4" id="KW-1185">Reference proteome</keyword>
<organism evidence="3 4">
    <name type="scientific">Kribbella flavida (strain DSM 17836 / JCM 10339 / NBRC 14399)</name>
    <dbReference type="NCBI Taxonomy" id="479435"/>
    <lineage>
        <taxon>Bacteria</taxon>
        <taxon>Bacillati</taxon>
        <taxon>Actinomycetota</taxon>
        <taxon>Actinomycetes</taxon>
        <taxon>Propionibacteriales</taxon>
        <taxon>Kribbellaceae</taxon>
        <taxon>Kribbella</taxon>
    </lineage>
</organism>
<protein>
    <submittedName>
        <fullName evidence="3">GCN5-related N-acetyltransferase</fullName>
    </submittedName>
</protein>
<dbReference type="EMBL" id="CP001736">
    <property type="protein sequence ID" value="ADB29756.1"/>
    <property type="molecule type" value="Genomic_DNA"/>
</dbReference>
<dbReference type="GO" id="GO:0016747">
    <property type="term" value="F:acyltransferase activity, transferring groups other than amino-acyl groups"/>
    <property type="evidence" value="ECO:0007669"/>
    <property type="project" value="InterPro"/>
</dbReference>
<dbReference type="HOGENOM" id="CLU_098254_0_0_11"/>
<dbReference type="OrthoDB" id="275336at2"/>
<reference evidence="4" key="1">
    <citation type="submission" date="2009-09" db="EMBL/GenBank/DDBJ databases">
        <title>The complete genome of Kribbella flavida DSM 17836.</title>
        <authorList>
            <consortium name="US DOE Joint Genome Institute (JGI-PGF)"/>
            <person name="Lucas S."/>
            <person name="Copeland A."/>
            <person name="Lapidus A."/>
            <person name="Glavina del Rio T."/>
            <person name="Dalin E."/>
            <person name="Tice H."/>
            <person name="Bruce D."/>
            <person name="Goodwin L."/>
            <person name="Pitluck S."/>
            <person name="Kyrpides N."/>
            <person name="Mavromatis K."/>
            <person name="Ivanova N."/>
            <person name="Saunders E."/>
            <person name="Brettin T."/>
            <person name="Detter J.C."/>
            <person name="Han C."/>
            <person name="Larimer F."/>
            <person name="Land M."/>
            <person name="Hauser L."/>
            <person name="Markowitz V."/>
            <person name="Cheng J.-F."/>
            <person name="Hugenholtz P."/>
            <person name="Woyke T."/>
            <person name="Wu D."/>
            <person name="Pukall R."/>
            <person name="Klenk H.-P."/>
            <person name="Eisen J.A."/>
        </authorList>
    </citation>
    <scope>NUCLEOTIDE SEQUENCE [LARGE SCALE GENOMIC DNA]</scope>
    <source>
        <strain evidence="4">DSM 17836 / JCM 10339 / NBRC 14399</strain>
    </source>
</reference>
<dbReference type="Pfam" id="PF00583">
    <property type="entry name" value="Acetyltransf_1"/>
    <property type="match status" value="1"/>
</dbReference>
<keyword evidence="3" id="KW-0808">Transferase</keyword>
<feature type="domain" description="N-acetyltransferase" evidence="2">
    <location>
        <begin position="27"/>
        <end position="184"/>
    </location>
</feature>
<gene>
    <name evidence="3" type="ordered locus">Kfla_0635</name>
</gene>
<feature type="region of interest" description="Disordered" evidence="1">
    <location>
        <begin position="159"/>
        <end position="193"/>
    </location>
</feature>
<reference evidence="3 4" key="2">
    <citation type="journal article" date="2010" name="Stand. Genomic Sci.">
        <title>Complete genome sequence of Kribbella flavida type strain (IFO 14399).</title>
        <authorList>
            <person name="Pukall R."/>
            <person name="Lapidus A."/>
            <person name="Glavina Del Rio T."/>
            <person name="Copeland A."/>
            <person name="Tice H."/>
            <person name="Cheng J.-F."/>
            <person name="Lucas S."/>
            <person name="Chen F."/>
            <person name="Nolan M."/>
            <person name="LaButti K."/>
            <person name="Pati A."/>
            <person name="Ivanova N."/>
            <person name="Mavrommatis K."/>
            <person name="Mikhailova N."/>
            <person name="Pitluck S."/>
            <person name="Bruce D."/>
            <person name="Goodwin L."/>
            <person name="Land M."/>
            <person name="Hauser L."/>
            <person name="Chang Y.-J."/>
            <person name="Jeffries C.D."/>
            <person name="Chen A."/>
            <person name="Palaniappan K."/>
            <person name="Chain P."/>
            <person name="Rohde M."/>
            <person name="Goeker M."/>
            <person name="Bristow J."/>
            <person name="Eisen J.A."/>
            <person name="Markowitz V."/>
            <person name="Hugenholtz P."/>
            <person name="Kyrpides N.C."/>
            <person name="Klenk H.-P."/>
            <person name="Brettin T."/>
        </authorList>
    </citation>
    <scope>NUCLEOTIDE SEQUENCE [LARGE SCALE GENOMIC DNA]</scope>
    <source>
        <strain evidence="4">DSM 17836 / JCM 10339 / NBRC 14399</strain>
    </source>
</reference>
<proteinExistence type="predicted"/>
<evidence type="ECO:0000256" key="1">
    <source>
        <dbReference type="SAM" id="MobiDB-lite"/>
    </source>
</evidence>
<dbReference type="Gene3D" id="3.40.630.30">
    <property type="match status" value="1"/>
</dbReference>
<evidence type="ECO:0000259" key="2">
    <source>
        <dbReference type="PROSITE" id="PS51186"/>
    </source>
</evidence>
<evidence type="ECO:0000313" key="3">
    <source>
        <dbReference type="EMBL" id="ADB29756.1"/>
    </source>
</evidence>
<dbReference type="CDD" id="cd04301">
    <property type="entry name" value="NAT_SF"/>
    <property type="match status" value="1"/>
</dbReference>
<dbReference type="Proteomes" id="UP000007967">
    <property type="component" value="Chromosome"/>
</dbReference>
<name>D2PXA8_KRIFD</name>
<evidence type="ECO:0000313" key="4">
    <source>
        <dbReference type="Proteomes" id="UP000007967"/>
    </source>
</evidence>
<dbReference type="STRING" id="479435.Kfla_0635"/>
<dbReference type="RefSeq" id="WP_012918312.1">
    <property type="nucleotide sequence ID" value="NC_013729.1"/>
</dbReference>
<dbReference type="SUPFAM" id="SSF55729">
    <property type="entry name" value="Acyl-CoA N-acyltransferases (Nat)"/>
    <property type="match status" value="1"/>
</dbReference>
<dbReference type="PROSITE" id="PS51186">
    <property type="entry name" value="GNAT"/>
    <property type="match status" value="1"/>
</dbReference>
<sequence length="193" mass="21502">MSTSTITYLEQTSPNGVRPAKEPRQPVDVRLVEEVSPEFARFLYASVGGDWYWTEKLSWTWDRWIAWLTRPAFETWVAYAGGVPAGYIALKAEGTEVEVENFGLLPGFIGRGIGGHLLTVGLRSAWSFPQRHPEIDQVTRVWLHTNTLDGPNALGNYEARGLRRYKTEKEERPEADGPPPGPWPGAAKPPAAS</sequence>
<dbReference type="eggNOG" id="COG0456">
    <property type="taxonomic scope" value="Bacteria"/>
</dbReference>
<feature type="compositionally biased region" description="Low complexity" evidence="1">
    <location>
        <begin position="184"/>
        <end position="193"/>
    </location>
</feature>
<dbReference type="InterPro" id="IPR016181">
    <property type="entry name" value="Acyl_CoA_acyltransferase"/>
</dbReference>
<dbReference type="KEGG" id="kfl:Kfla_0635"/>
<dbReference type="InterPro" id="IPR000182">
    <property type="entry name" value="GNAT_dom"/>
</dbReference>